<evidence type="ECO:0000313" key="2">
    <source>
        <dbReference type="EMBL" id="RDB07292.1"/>
    </source>
</evidence>
<dbReference type="SUPFAM" id="SSF53335">
    <property type="entry name" value="S-adenosyl-L-methionine-dependent methyltransferases"/>
    <property type="match status" value="1"/>
</dbReference>
<dbReference type="Proteomes" id="UP000253141">
    <property type="component" value="Unassembled WGS sequence"/>
</dbReference>
<dbReference type="RefSeq" id="WP_114459871.1">
    <property type="nucleotide sequence ID" value="NZ_QPIW01000002.1"/>
</dbReference>
<dbReference type="OrthoDB" id="9812600at2"/>
<dbReference type="NCBIfam" id="TIGR01444">
    <property type="entry name" value="fkbM_fam"/>
    <property type="match status" value="1"/>
</dbReference>
<gene>
    <name evidence="2" type="ORF">DVG78_04585</name>
</gene>
<sequence length="268" mass="31052">MLAFRYLLKHPFHILRNPAGRELLGLFWRYGDRPRYQPTKVKFGRYQLEVPDAFSWTWQYEEIYVEAFYKFNTSASAPVIYDCGANVGMSVIYFKELYPQARIKAYEAESVIANYLTQNLKTNGINDVEIVQKAVWKDNAGVWFGEGQADDASIYGQGTKKLIPSVRLRDELAAETHVDFLKIDIEGAEIDVLPDCADVLDRVQHLFVEFHAYIGQPQALAKVIEVIEKAGFRYYIDTNQHRKAPFVNHRYRNNDVMDLQLNISAWRV</sequence>
<dbReference type="InterPro" id="IPR029063">
    <property type="entry name" value="SAM-dependent_MTases_sf"/>
</dbReference>
<keyword evidence="3" id="KW-1185">Reference proteome</keyword>
<dbReference type="InterPro" id="IPR052514">
    <property type="entry name" value="SAM-dependent_MTase"/>
</dbReference>
<dbReference type="PANTHER" id="PTHR34203:SF15">
    <property type="entry name" value="SLL1173 PROTEIN"/>
    <property type="match status" value="1"/>
</dbReference>
<dbReference type="InterPro" id="IPR006342">
    <property type="entry name" value="FkbM_mtfrase"/>
</dbReference>
<proteinExistence type="predicted"/>
<keyword evidence="2" id="KW-0808">Transferase</keyword>
<protein>
    <submittedName>
        <fullName evidence="2">FkbM family methyltransferase</fullName>
    </submittedName>
</protein>
<feature type="domain" description="Methyltransferase FkbM" evidence="1">
    <location>
        <begin position="82"/>
        <end position="234"/>
    </location>
</feature>
<reference evidence="2 3" key="1">
    <citation type="submission" date="2018-07" db="EMBL/GenBank/DDBJ databases">
        <title>Genome analysis of Runella aurantiaca.</title>
        <authorList>
            <person name="Yang X."/>
        </authorList>
    </citation>
    <scope>NUCLEOTIDE SEQUENCE [LARGE SCALE GENOMIC DNA]</scope>
    <source>
        <strain evidence="2 3">YX9</strain>
    </source>
</reference>
<name>A0A369IE15_9BACT</name>
<dbReference type="AlphaFoldDB" id="A0A369IE15"/>
<accession>A0A369IE15</accession>
<dbReference type="Gene3D" id="3.40.50.150">
    <property type="entry name" value="Vaccinia Virus protein VP39"/>
    <property type="match status" value="1"/>
</dbReference>
<keyword evidence="2" id="KW-0489">Methyltransferase</keyword>
<dbReference type="PANTHER" id="PTHR34203">
    <property type="entry name" value="METHYLTRANSFERASE, FKBM FAMILY PROTEIN"/>
    <property type="match status" value="1"/>
</dbReference>
<dbReference type="EMBL" id="QPIW01000002">
    <property type="protein sequence ID" value="RDB07292.1"/>
    <property type="molecule type" value="Genomic_DNA"/>
</dbReference>
<dbReference type="GO" id="GO:0008168">
    <property type="term" value="F:methyltransferase activity"/>
    <property type="evidence" value="ECO:0007669"/>
    <property type="project" value="UniProtKB-KW"/>
</dbReference>
<evidence type="ECO:0000259" key="1">
    <source>
        <dbReference type="Pfam" id="PF05050"/>
    </source>
</evidence>
<organism evidence="2 3">
    <name type="scientific">Runella aurantiaca</name>
    <dbReference type="NCBI Taxonomy" id="2282308"/>
    <lineage>
        <taxon>Bacteria</taxon>
        <taxon>Pseudomonadati</taxon>
        <taxon>Bacteroidota</taxon>
        <taxon>Cytophagia</taxon>
        <taxon>Cytophagales</taxon>
        <taxon>Spirosomataceae</taxon>
        <taxon>Runella</taxon>
    </lineage>
</organism>
<dbReference type="Pfam" id="PF05050">
    <property type="entry name" value="Methyltransf_21"/>
    <property type="match status" value="1"/>
</dbReference>
<evidence type="ECO:0000313" key="3">
    <source>
        <dbReference type="Proteomes" id="UP000253141"/>
    </source>
</evidence>
<dbReference type="GO" id="GO:0032259">
    <property type="term" value="P:methylation"/>
    <property type="evidence" value="ECO:0007669"/>
    <property type="project" value="UniProtKB-KW"/>
</dbReference>
<comment type="caution">
    <text evidence="2">The sequence shown here is derived from an EMBL/GenBank/DDBJ whole genome shotgun (WGS) entry which is preliminary data.</text>
</comment>